<name>A0A8S0ZTG5_ARCPL</name>
<dbReference type="OrthoDB" id="422574at2759"/>
<protein>
    <submittedName>
        <fullName evidence="2">Uncharacterized protein</fullName>
    </submittedName>
</protein>
<evidence type="ECO:0000313" key="3">
    <source>
        <dbReference type="Proteomes" id="UP000494256"/>
    </source>
</evidence>
<evidence type="ECO:0000313" key="2">
    <source>
        <dbReference type="EMBL" id="CAB3237191.1"/>
    </source>
</evidence>
<feature type="compositionally biased region" description="Acidic residues" evidence="1">
    <location>
        <begin position="94"/>
        <end position="113"/>
    </location>
</feature>
<dbReference type="AlphaFoldDB" id="A0A8S0ZTG5"/>
<reference evidence="2 3" key="1">
    <citation type="submission" date="2020-04" db="EMBL/GenBank/DDBJ databases">
        <authorList>
            <person name="Wallbank WR R."/>
            <person name="Pardo Diaz C."/>
            <person name="Kozak K."/>
            <person name="Martin S."/>
            <person name="Jiggins C."/>
            <person name="Moest M."/>
            <person name="Warren A I."/>
            <person name="Byers J.R.P. K."/>
            <person name="Montejo-Kovacevich G."/>
            <person name="Yen C E."/>
        </authorList>
    </citation>
    <scope>NUCLEOTIDE SEQUENCE [LARGE SCALE GENOMIC DNA]</scope>
</reference>
<feature type="compositionally biased region" description="Basic and acidic residues" evidence="1">
    <location>
        <begin position="72"/>
        <end position="82"/>
    </location>
</feature>
<organism evidence="2 3">
    <name type="scientific">Arctia plantaginis</name>
    <name type="common">Wood tiger moth</name>
    <name type="synonym">Phalaena plantaginis</name>
    <dbReference type="NCBI Taxonomy" id="874455"/>
    <lineage>
        <taxon>Eukaryota</taxon>
        <taxon>Metazoa</taxon>
        <taxon>Ecdysozoa</taxon>
        <taxon>Arthropoda</taxon>
        <taxon>Hexapoda</taxon>
        <taxon>Insecta</taxon>
        <taxon>Pterygota</taxon>
        <taxon>Neoptera</taxon>
        <taxon>Endopterygota</taxon>
        <taxon>Lepidoptera</taxon>
        <taxon>Glossata</taxon>
        <taxon>Ditrysia</taxon>
        <taxon>Noctuoidea</taxon>
        <taxon>Erebidae</taxon>
        <taxon>Arctiinae</taxon>
        <taxon>Arctia</taxon>
    </lineage>
</organism>
<proteinExistence type="predicted"/>
<evidence type="ECO:0000256" key="1">
    <source>
        <dbReference type="SAM" id="MobiDB-lite"/>
    </source>
</evidence>
<accession>A0A8S0ZTG5</accession>
<gene>
    <name evidence="2" type="ORF">APLA_LOCUS7708</name>
</gene>
<comment type="caution">
    <text evidence="2">The sequence shown here is derived from an EMBL/GenBank/DDBJ whole genome shotgun (WGS) entry which is preliminary data.</text>
</comment>
<feature type="compositionally biased region" description="Polar residues" evidence="1">
    <location>
        <begin position="37"/>
        <end position="55"/>
    </location>
</feature>
<dbReference type="Proteomes" id="UP000494256">
    <property type="component" value="Unassembled WGS sequence"/>
</dbReference>
<feature type="region of interest" description="Disordered" evidence="1">
    <location>
        <begin position="1"/>
        <end position="55"/>
    </location>
</feature>
<sequence>MSSTDGGLPERDADLSLPPLKKYKRWKEDDTAPIPTRTLQRWESNTPNNSSLNDNCSGCTSTSILIADHVTETGDDNSRSNECDSDFSSSDSSTDSDTEDFSDMHDSDDDTDNSDVVMNEDNHDTDSNLDENVEDTCHDSDLSEEKSSILQYLYENSTISTDESVSMRKTSMKHKIYFRLLSKKLRLYMEIES</sequence>
<feature type="region of interest" description="Disordered" evidence="1">
    <location>
        <begin position="72"/>
        <end position="142"/>
    </location>
</feature>
<dbReference type="EMBL" id="CADEBD010000303">
    <property type="protein sequence ID" value="CAB3237191.1"/>
    <property type="molecule type" value="Genomic_DNA"/>
</dbReference>